<proteinExistence type="predicted"/>
<name>G0QMG3_ICHMU</name>
<dbReference type="EMBL" id="GL983418">
    <property type="protein sequence ID" value="EGR33598.1"/>
    <property type="molecule type" value="Genomic_DNA"/>
</dbReference>
<evidence type="ECO:0000313" key="2">
    <source>
        <dbReference type="EMBL" id="EGR33598.1"/>
    </source>
</evidence>
<protein>
    <submittedName>
        <fullName evidence="2">Uncharacterized protein</fullName>
    </submittedName>
</protein>
<gene>
    <name evidence="2" type="ORF">IMG5_048400</name>
</gene>
<accession>G0QMG3</accession>
<dbReference type="GeneID" id="14909780"/>
<sequence length="179" mass="21903">MHQKCLIKQHKMKNNAISTHLFQVKFLAYKLNLQKICIMELNMKIHLNMTIHKQKIKKNKKKNQNRKNKLKKNKKKMNKKQKKKNKIKKKKKNNKIKKLQNNQKKIIVKLKNKKNNYLSITYQNLQIQKKIQMTLHAVIFLKFQIIYQHHLVNSIIIQKINQKYQKIWQIIQKQKVYLI</sequence>
<feature type="compositionally biased region" description="Basic residues" evidence="1">
    <location>
        <begin position="54"/>
        <end position="98"/>
    </location>
</feature>
<evidence type="ECO:0000313" key="3">
    <source>
        <dbReference type="Proteomes" id="UP000008983"/>
    </source>
</evidence>
<dbReference type="InParanoid" id="G0QMG3"/>
<dbReference type="Proteomes" id="UP000008983">
    <property type="component" value="Unassembled WGS sequence"/>
</dbReference>
<reference evidence="2 3" key="1">
    <citation type="submission" date="2011-07" db="EMBL/GenBank/DDBJ databases">
        <authorList>
            <person name="Coyne R."/>
            <person name="Brami D."/>
            <person name="Johnson J."/>
            <person name="Hostetler J."/>
            <person name="Hannick L."/>
            <person name="Clark T."/>
            <person name="Cassidy-Hanley D."/>
            <person name="Inman J."/>
        </authorList>
    </citation>
    <scope>NUCLEOTIDE SEQUENCE [LARGE SCALE GENOMIC DNA]</scope>
    <source>
        <strain evidence="2 3">G5</strain>
    </source>
</reference>
<organism evidence="2 3">
    <name type="scientific">Ichthyophthirius multifiliis</name>
    <name type="common">White spot disease agent</name>
    <name type="synonym">Ich</name>
    <dbReference type="NCBI Taxonomy" id="5932"/>
    <lineage>
        <taxon>Eukaryota</taxon>
        <taxon>Sar</taxon>
        <taxon>Alveolata</taxon>
        <taxon>Ciliophora</taxon>
        <taxon>Intramacronucleata</taxon>
        <taxon>Oligohymenophorea</taxon>
        <taxon>Hymenostomatida</taxon>
        <taxon>Ophryoglenina</taxon>
        <taxon>Ichthyophthirius</taxon>
    </lineage>
</organism>
<dbReference type="RefSeq" id="XP_004037584.1">
    <property type="nucleotide sequence ID" value="XM_004037536.1"/>
</dbReference>
<dbReference type="AlphaFoldDB" id="G0QMG3"/>
<keyword evidence="3" id="KW-1185">Reference proteome</keyword>
<evidence type="ECO:0000256" key="1">
    <source>
        <dbReference type="SAM" id="MobiDB-lite"/>
    </source>
</evidence>
<feature type="region of interest" description="Disordered" evidence="1">
    <location>
        <begin position="54"/>
        <end position="102"/>
    </location>
</feature>